<dbReference type="GO" id="GO:0000105">
    <property type="term" value="P:L-histidine biosynthetic process"/>
    <property type="evidence" value="ECO:0007669"/>
    <property type="project" value="UniProtKB-UniRule"/>
</dbReference>
<dbReference type="OrthoDB" id="39686at2157"/>
<dbReference type="EC" id="3.6.1.31" evidence="8"/>
<name>A0A2U1S6S4_9EURY</name>
<evidence type="ECO:0000313" key="9">
    <source>
        <dbReference type="EMBL" id="PWB85731.1"/>
    </source>
</evidence>
<dbReference type="GO" id="GO:0005737">
    <property type="term" value="C:cytoplasm"/>
    <property type="evidence" value="ECO:0007669"/>
    <property type="project" value="UniProtKB-SubCell"/>
</dbReference>
<dbReference type="RefSeq" id="WP_116669383.1">
    <property type="nucleotide sequence ID" value="NZ_CALIUN010000005.1"/>
</dbReference>
<evidence type="ECO:0000256" key="8">
    <source>
        <dbReference type="HAMAP-Rule" id="MF_01020"/>
    </source>
</evidence>
<keyword evidence="4 8" id="KW-0547">Nucleotide-binding</keyword>
<evidence type="ECO:0000313" key="10">
    <source>
        <dbReference type="Proteomes" id="UP000245577"/>
    </source>
</evidence>
<dbReference type="Gene3D" id="1.10.287.1080">
    <property type="entry name" value="MazG-like"/>
    <property type="match status" value="1"/>
</dbReference>
<keyword evidence="3 8" id="KW-0028">Amino-acid biosynthesis</keyword>
<keyword evidence="5 8" id="KW-0378">Hydrolase</keyword>
<dbReference type="PANTHER" id="PTHR42945:SF1">
    <property type="entry name" value="HISTIDINE BIOSYNTHESIS BIFUNCTIONAL PROTEIN HIS7"/>
    <property type="match status" value="1"/>
</dbReference>
<dbReference type="PANTHER" id="PTHR42945">
    <property type="entry name" value="HISTIDINE BIOSYNTHESIS BIFUNCTIONAL PROTEIN"/>
    <property type="match status" value="1"/>
</dbReference>
<comment type="pathway">
    <text evidence="2 8">Amino-acid biosynthesis; L-histidine biosynthesis; L-histidine from 5-phospho-alpha-D-ribose 1-diphosphate: step 2/9.</text>
</comment>
<comment type="similarity">
    <text evidence="8">Belongs to the PRA-PH family.</text>
</comment>
<accession>A0A2U1S6S4</accession>
<dbReference type="Pfam" id="PF01503">
    <property type="entry name" value="PRA-PH"/>
    <property type="match status" value="1"/>
</dbReference>
<dbReference type="NCBIfam" id="TIGR03188">
    <property type="entry name" value="histidine_hisI"/>
    <property type="match status" value="1"/>
</dbReference>
<evidence type="ECO:0000256" key="6">
    <source>
        <dbReference type="ARBA" id="ARBA00022840"/>
    </source>
</evidence>
<evidence type="ECO:0000256" key="3">
    <source>
        <dbReference type="ARBA" id="ARBA00022605"/>
    </source>
</evidence>
<evidence type="ECO:0000256" key="4">
    <source>
        <dbReference type="ARBA" id="ARBA00022741"/>
    </source>
</evidence>
<sequence length="96" mass="11183">MADEKILRAVYETLESRRDNPSDSYTSKLMQDSDKKAEDKILEKIAEEAGEVILAAKNNENLVYESVDLMFFTLLNCVYKGISIDELFEEFERRHK</sequence>
<dbReference type="Proteomes" id="UP000245577">
    <property type="component" value="Unassembled WGS sequence"/>
</dbReference>
<dbReference type="HAMAP" id="MF_01020">
    <property type="entry name" value="HisE"/>
    <property type="match status" value="1"/>
</dbReference>
<comment type="subcellular location">
    <subcellularLocation>
        <location evidence="8">Cytoplasm</location>
    </subcellularLocation>
</comment>
<dbReference type="AlphaFoldDB" id="A0A2U1S6S4"/>
<proteinExistence type="inferred from homology"/>
<reference evidence="9 10" key="1">
    <citation type="submission" date="2017-03" db="EMBL/GenBank/DDBJ databases">
        <title>Genome sequence of Methanobrevibacter wosei.</title>
        <authorList>
            <person name="Poehlein A."/>
            <person name="Seedorf H."/>
            <person name="Daniel R."/>
        </authorList>
    </citation>
    <scope>NUCLEOTIDE SEQUENCE [LARGE SCALE GENOMIC DNA]</scope>
    <source>
        <strain evidence="9 10">DSM 11979</strain>
    </source>
</reference>
<dbReference type="EMBL" id="MZGU01000004">
    <property type="protein sequence ID" value="PWB85731.1"/>
    <property type="molecule type" value="Genomic_DNA"/>
</dbReference>
<evidence type="ECO:0000256" key="7">
    <source>
        <dbReference type="ARBA" id="ARBA00023102"/>
    </source>
</evidence>
<keyword evidence="8" id="KW-0963">Cytoplasm</keyword>
<keyword evidence="7 8" id="KW-0368">Histidine biosynthesis</keyword>
<dbReference type="UniPathway" id="UPA00031">
    <property type="reaction ID" value="UER00007"/>
</dbReference>
<comment type="catalytic activity">
    <reaction evidence="1 8">
        <text>1-(5-phospho-beta-D-ribosyl)-ATP + H2O = 1-(5-phospho-beta-D-ribosyl)-5'-AMP + diphosphate + H(+)</text>
        <dbReference type="Rhea" id="RHEA:22828"/>
        <dbReference type="ChEBI" id="CHEBI:15377"/>
        <dbReference type="ChEBI" id="CHEBI:15378"/>
        <dbReference type="ChEBI" id="CHEBI:33019"/>
        <dbReference type="ChEBI" id="CHEBI:59457"/>
        <dbReference type="ChEBI" id="CHEBI:73183"/>
        <dbReference type="EC" id="3.6.1.31"/>
    </reaction>
</comment>
<keyword evidence="10" id="KW-1185">Reference proteome</keyword>
<dbReference type="GO" id="GO:0004636">
    <property type="term" value="F:phosphoribosyl-ATP diphosphatase activity"/>
    <property type="evidence" value="ECO:0007669"/>
    <property type="project" value="UniProtKB-UniRule"/>
</dbReference>
<dbReference type="SUPFAM" id="SSF101386">
    <property type="entry name" value="all-alpha NTP pyrophosphatases"/>
    <property type="match status" value="1"/>
</dbReference>
<evidence type="ECO:0000256" key="2">
    <source>
        <dbReference type="ARBA" id="ARBA00005204"/>
    </source>
</evidence>
<keyword evidence="6 8" id="KW-0067">ATP-binding</keyword>
<dbReference type="InterPro" id="IPR008179">
    <property type="entry name" value="HisE"/>
</dbReference>
<gene>
    <name evidence="8 9" type="primary">hisE</name>
    <name evidence="9" type="ORF">MBBWO_05700</name>
</gene>
<dbReference type="InterPro" id="IPR021130">
    <property type="entry name" value="PRib-ATP_PPHydrolase-like"/>
</dbReference>
<comment type="caution">
    <text evidence="9">The sequence shown here is derived from an EMBL/GenBank/DDBJ whole genome shotgun (WGS) entry which is preliminary data.</text>
</comment>
<dbReference type="GO" id="GO:0005524">
    <property type="term" value="F:ATP binding"/>
    <property type="evidence" value="ECO:0007669"/>
    <property type="project" value="UniProtKB-KW"/>
</dbReference>
<protein>
    <recommendedName>
        <fullName evidence="8">Phosphoribosyl-ATP pyrophosphatase</fullName>
        <shortName evidence="8">PRA-PH</shortName>
        <ecNumber evidence="8">3.6.1.31</ecNumber>
    </recommendedName>
</protein>
<dbReference type="CDD" id="cd11534">
    <property type="entry name" value="NTP-PPase_HisIE_like"/>
    <property type="match status" value="1"/>
</dbReference>
<evidence type="ECO:0000256" key="1">
    <source>
        <dbReference type="ARBA" id="ARBA00001460"/>
    </source>
</evidence>
<evidence type="ECO:0000256" key="5">
    <source>
        <dbReference type="ARBA" id="ARBA00022801"/>
    </source>
</evidence>
<organism evidence="9 10">
    <name type="scientific">Methanobrevibacter woesei</name>
    <dbReference type="NCBI Taxonomy" id="190976"/>
    <lineage>
        <taxon>Archaea</taxon>
        <taxon>Methanobacteriati</taxon>
        <taxon>Methanobacteriota</taxon>
        <taxon>Methanomada group</taxon>
        <taxon>Methanobacteria</taxon>
        <taxon>Methanobacteriales</taxon>
        <taxon>Methanobacteriaceae</taxon>
        <taxon>Methanobrevibacter</taxon>
    </lineage>
</organism>